<dbReference type="RefSeq" id="WP_307250882.1">
    <property type="nucleotide sequence ID" value="NZ_JAUSQZ010000001.1"/>
</dbReference>
<feature type="transmembrane region" description="Helical" evidence="6">
    <location>
        <begin position="377"/>
        <end position="399"/>
    </location>
</feature>
<feature type="transmembrane region" description="Helical" evidence="6">
    <location>
        <begin position="201"/>
        <end position="219"/>
    </location>
</feature>
<evidence type="ECO:0000256" key="5">
    <source>
        <dbReference type="ARBA" id="ARBA00023136"/>
    </source>
</evidence>
<keyword evidence="5 6" id="KW-0472">Membrane</keyword>
<feature type="transmembrane region" description="Helical" evidence="6">
    <location>
        <begin position="266"/>
        <end position="284"/>
    </location>
</feature>
<dbReference type="PANTHER" id="PTHR23513:SF11">
    <property type="entry name" value="STAPHYLOFERRIN A TRANSPORTER"/>
    <property type="match status" value="1"/>
</dbReference>
<dbReference type="Proteomes" id="UP001235712">
    <property type="component" value="Unassembled WGS sequence"/>
</dbReference>
<organism evidence="8 9">
    <name type="scientific">Kineosporia succinea</name>
    <dbReference type="NCBI Taxonomy" id="84632"/>
    <lineage>
        <taxon>Bacteria</taxon>
        <taxon>Bacillati</taxon>
        <taxon>Actinomycetota</taxon>
        <taxon>Actinomycetes</taxon>
        <taxon>Kineosporiales</taxon>
        <taxon>Kineosporiaceae</taxon>
        <taxon>Kineosporia</taxon>
    </lineage>
</organism>
<dbReference type="Gene3D" id="1.20.1250.20">
    <property type="entry name" value="MFS general substrate transporter like domains"/>
    <property type="match status" value="1"/>
</dbReference>
<dbReference type="InterPro" id="IPR020846">
    <property type="entry name" value="MFS_dom"/>
</dbReference>
<evidence type="ECO:0000313" key="9">
    <source>
        <dbReference type="Proteomes" id="UP001235712"/>
    </source>
</evidence>
<dbReference type="InterPro" id="IPR011701">
    <property type="entry name" value="MFS"/>
</dbReference>
<dbReference type="CDD" id="cd06173">
    <property type="entry name" value="MFS_MefA_like"/>
    <property type="match status" value="1"/>
</dbReference>
<protein>
    <submittedName>
        <fullName evidence="8">MFS family permease</fullName>
    </submittedName>
</protein>
<keyword evidence="3 6" id="KW-0812">Transmembrane</keyword>
<evidence type="ECO:0000256" key="4">
    <source>
        <dbReference type="ARBA" id="ARBA00022989"/>
    </source>
</evidence>
<accession>A0ABT9PFK7</accession>
<comment type="subcellular location">
    <subcellularLocation>
        <location evidence="1">Cell membrane</location>
        <topology evidence="1">Multi-pass membrane protein</topology>
    </subcellularLocation>
</comment>
<feature type="transmembrane region" description="Helical" evidence="6">
    <location>
        <begin position="291"/>
        <end position="312"/>
    </location>
</feature>
<dbReference type="EMBL" id="JAUSQZ010000001">
    <property type="protein sequence ID" value="MDP9831271.1"/>
    <property type="molecule type" value="Genomic_DNA"/>
</dbReference>
<evidence type="ECO:0000256" key="6">
    <source>
        <dbReference type="SAM" id="Phobius"/>
    </source>
</evidence>
<keyword evidence="4 6" id="KW-1133">Transmembrane helix</keyword>
<gene>
    <name evidence="8" type="ORF">J2S57_007020</name>
</gene>
<feature type="domain" description="Major facilitator superfamily (MFS) profile" evidence="7">
    <location>
        <begin position="1"/>
        <end position="194"/>
    </location>
</feature>
<feature type="transmembrane region" description="Helical" evidence="6">
    <location>
        <begin position="16"/>
        <end position="39"/>
    </location>
</feature>
<evidence type="ECO:0000313" key="8">
    <source>
        <dbReference type="EMBL" id="MDP9831271.1"/>
    </source>
</evidence>
<proteinExistence type="predicted"/>
<dbReference type="PROSITE" id="PS50850">
    <property type="entry name" value="MFS"/>
    <property type="match status" value="1"/>
</dbReference>
<feature type="transmembrane region" description="Helical" evidence="6">
    <location>
        <begin position="161"/>
        <end position="189"/>
    </location>
</feature>
<evidence type="ECO:0000259" key="7">
    <source>
        <dbReference type="PROSITE" id="PS50850"/>
    </source>
</evidence>
<evidence type="ECO:0000256" key="3">
    <source>
        <dbReference type="ARBA" id="ARBA00022692"/>
    </source>
</evidence>
<keyword evidence="2" id="KW-1003">Cell membrane</keyword>
<feature type="transmembrane region" description="Helical" evidence="6">
    <location>
        <begin position="231"/>
        <end position="254"/>
    </location>
</feature>
<dbReference type="InterPro" id="IPR036259">
    <property type="entry name" value="MFS_trans_sf"/>
</dbReference>
<feature type="transmembrane region" description="Helical" evidence="6">
    <location>
        <begin position="45"/>
        <end position="65"/>
    </location>
</feature>
<sequence>MTTTTTKEPLPQSYRLWVSGAVISILGNGVLYFALGWTATGHSGALAGLVLTAVNVPRALFLLVGGVLGDRVGARRVMITGDAVMIGVCLLFALVLHLSGPAVWVLLATGLVLGVVDAFYLPASGSMPRLLVPPEQLPRALGLRQAGAQVAGLVAGPLGGLLVVTVGLAGVLLLDALTFAVVLAVLLVIRPLSSASGAGPGGVHGGMGGGIAAAALDGLRIGLADPVLRTVLLLTGAFGGLLLPAFSILVPLLAREHDWDARAAGLVIGAQALGTIVVALVVARQGAHRRAGLAVAGATVTAALGLAVMAASGSTGPAVAGAAVCGVGSGLFAGHASPTILSATPSTHLSRVQAMLVLVQTVTLLVTNNVVGGLADTVGATTMTVLCAALLLGSGLLALSSKTFRAV</sequence>
<comment type="caution">
    <text evidence="8">The sequence shown here is derived from an EMBL/GenBank/DDBJ whole genome shotgun (WGS) entry which is preliminary data.</text>
</comment>
<dbReference type="SUPFAM" id="SSF103473">
    <property type="entry name" value="MFS general substrate transporter"/>
    <property type="match status" value="1"/>
</dbReference>
<dbReference type="PANTHER" id="PTHR23513">
    <property type="entry name" value="INTEGRAL MEMBRANE EFFLUX PROTEIN-RELATED"/>
    <property type="match status" value="1"/>
</dbReference>
<evidence type="ECO:0000256" key="1">
    <source>
        <dbReference type="ARBA" id="ARBA00004651"/>
    </source>
</evidence>
<evidence type="ECO:0000256" key="2">
    <source>
        <dbReference type="ARBA" id="ARBA00022475"/>
    </source>
</evidence>
<reference evidence="8 9" key="1">
    <citation type="submission" date="2023-07" db="EMBL/GenBank/DDBJ databases">
        <title>Sequencing the genomes of 1000 actinobacteria strains.</title>
        <authorList>
            <person name="Klenk H.-P."/>
        </authorList>
    </citation>
    <scope>NUCLEOTIDE SEQUENCE [LARGE SCALE GENOMIC DNA]</scope>
    <source>
        <strain evidence="8 9">DSM 44388</strain>
    </source>
</reference>
<feature type="transmembrane region" description="Helical" evidence="6">
    <location>
        <begin position="352"/>
        <end position="371"/>
    </location>
</feature>
<feature type="transmembrane region" description="Helical" evidence="6">
    <location>
        <begin position="318"/>
        <end position="340"/>
    </location>
</feature>
<keyword evidence="9" id="KW-1185">Reference proteome</keyword>
<name>A0ABT9PFK7_9ACTN</name>
<dbReference type="Pfam" id="PF07690">
    <property type="entry name" value="MFS_1"/>
    <property type="match status" value="1"/>
</dbReference>